<dbReference type="PANTHER" id="PTHR30244">
    <property type="entry name" value="TRANSAMINASE"/>
    <property type="match status" value="1"/>
</dbReference>
<comment type="caution">
    <text evidence="6">The sequence shown here is derived from an EMBL/GenBank/DDBJ whole genome shotgun (WGS) entry which is preliminary data.</text>
</comment>
<dbReference type="CDD" id="cd00616">
    <property type="entry name" value="AHBA_syn"/>
    <property type="match status" value="1"/>
</dbReference>
<reference evidence="6" key="3">
    <citation type="journal article" date="2022" name="Microbiol. Resour. Announc.">
        <title>Draft Genome Sequences of Eight Mycobacterium montefiorense Strains Isolated from Salamanders in Captivity.</title>
        <authorList>
            <person name="Komine T."/>
            <person name="Ihara H."/>
            <person name="Fukano H."/>
            <person name="Hoshino Y."/>
            <person name="Kurata O."/>
            <person name="Wada S."/>
        </authorList>
    </citation>
    <scope>NUCLEOTIDE SEQUENCE</scope>
    <source>
        <strain evidence="6">NJB18185</strain>
    </source>
</reference>
<dbReference type="Proteomes" id="UP001139505">
    <property type="component" value="Unassembled WGS sequence"/>
</dbReference>
<evidence type="ECO:0000313" key="5">
    <source>
        <dbReference type="EMBL" id="GBG38486.1"/>
    </source>
</evidence>
<dbReference type="GO" id="GO:0000271">
    <property type="term" value="P:polysaccharide biosynthetic process"/>
    <property type="evidence" value="ECO:0007669"/>
    <property type="project" value="TreeGrafter"/>
</dbReference>
<evidence type="ECO:0000256" key="1">
    <source>
        <dbReference type="ARBA" id="ARBA00001933"/>
    </source>
</evidence>
<accession>A0AA37UMW9</accession>
<sequence>MATVPVFKPLIEVEEIAAAVESLELGWLGMGSYVQEFEEAVEKTCQLDSDDDRHVVAVSTGHAALHLSLLMMNVGRGDEVITPSFNNAADFQAIRACGADPVFVDIKEETLCIDPDKIEELITPRTKCIIAMDYDIFICDHDAIADVAERHGIPVLHDAAHSFGSFYEGRPTGNQHEFTMFSFDPVKTITCIDGGAIVVRGRDNVSRLHAKRLIGMTQPAAQMYTNSRAWTYDIEELGFRYHLANLHAAIGVAQISKIDEIRSTRQQACKRYYAELSSLNSIDAPRGDFDQVNPFLYYVRVLGGRRDELRAHMKDCGVDTGIHWQAGHSFSYLKDCRRGSLEVTEKIVDQILSVPLHSRMSSEDQSRVINSISTFKAD</sequence>
<evidence type="ECO:0000256" key="4">
    <source>
        <dbReference type="RuleBase" id="RU004508"/>
    </source>
</evidence>
<comment type="similarity">
    <text evidence="4">Belongs to the DegT/DnrJ/EryC1 family.</text>
</comment>
<proteinExistence type="inferred from homology"/>
<dbReference type="SUPFAM" id="SSF53383">
    <property type="entry name" value="PLP-dependent transferases"/>
    <property type="match status" value="1"/>
</dbReference>
<comment type="cofactor">
    <cofactor evidence="1">
        <name>pyridoxal 5'-phosphate</name>
        <dbReference type="ChEBI" id="CHEBI:597326"/>
    </cofactor>
</comment>
<keyword evidence="7" id="KW-1185">Reference proteome</keyword>
<keyword evidence="6" id="KW-0808">Transferase</keyword>
<dbReference type="RefSeq" id="WP_108922785.1">
    <property type="nucleotide sequence ID" value="NZ_BFCH01000018.1"/>
</dbReference>
<dbReference type="EMBL" id="BFCH01000018">
    <property type="protein sequence ID" value="GBG38486.1"/>
    <property type="molecule type" value="Genomic_DNA"/>
</dbReference>
<dbReference type="InterPro" id="IPR015421">
    <property type="entry name" value="PyrdxlP-dep_Trfase_major"/>
</dbReference>
<dbReference type="Pfam" id="PF01041">
    <property type="entry name" value="DegT_DnrJ_EryC1"/>
    <property type="match status" value="1"/>
</dbReference>
<organism evidence="6 8">
    <name type="scientific">Mycobacterium montefiorense</name>
    <dbReference type="NCBI Taxonomy" id="154654"/>
    <lineage>
        <taxon>Bacteria</taxon>
        <taxon>Bacillati</taxon>
        <taxon>Actinomycetota</taxon>
        <taxon>Actinomycetes</taxon>
        <taxon>Mycobacteriales</taxon>
        <taxon>Mycobacteriaceae</taxon>
        <taxon>Mycobacterium</taxon>
        <taxon>Mycobacterium simiae complex</taxon>
    </lineage>
</organism>
<gene>
    <name evidence="6" type="primary">arnB</name>
    <name evidence="5" type="ORF">MmonteBS_28580</name>
    <name evidence="6" type="ORF">NJB18185_05120</name>
</gene>
<dbReference type="EMBL" id="BQYH01000005">
    <property type="protein sequence ID" value="GKU70735.1"/>
    <property type="molecule type" value="Genomic_DNA"/>
</dbReference>
<reference evidence="6" key="4">
    <citation type="submission" date="2022-04" db="EMBL/GenBank/DDBJ databases">
        <authorList>
            <person name="Komine T."/>
            <person name="Fukano H."/>
            <person name="Wada S."/>
        </authorList>
    </citation>
    <scope>NUCLEOTIDE SEQUENCE</scope>
    <source>
        <strain evidence="6">NJB18185</strain>
    </source>
</reference>
<dbReference type="GO" id="GO:0008483">
    <property type="term" value="F:transaminase activity"/>
    <property type="evidence" value="ECO:0007669"/>
    <property type="project" value="UniProtKB-KW"/>
</dbReference>
<dbReference type="PIRSF" id="PIRSF000390">
    <property type="entry name" value="PLP_StrS"/>
    <property type="match status" value="1"/>
</dbReference>
<protein>
    <submittedName>
        <fullName evidence="6">UDP-4-amino-4-deoxy-L-arabinose--oxoglutarate aminotransferase</fullName>
    </submittedName>
</protein>
<feature type="active site" description="Proton acceptor" evidence="2">
    <location>
        <position position="187"/>
    </location>
</feature>
<evidence type="ECO:0000256" key="3">
    <source>
        <dbReference type="PIRSR" id="PIRSR000390-2"/>
    </source>
</evidence>
<name>A0AA37UMW9_9MYCO</name>
<dbReference type="InterPro" id="IPR015422">
    <property type="entry name" value="PyrdxlP-dep_Trfase_small"/>
</dbReference>
<dbReference type="PANTHER" id="PTHR30244:SF34">
    <property type="entry name" value="DTDP-4-AMINO-4,6-DIDEOXYGALACTOSE TRANSAMINASE"/>
    <property type="match status" value="1"/>
</dbReference>
<evidence type="ECO:0000313" key="8">
    <source>
        <dbReference type="Proteomes" id="UP001139505"/>
    </source>
</evidence>
<reference evidence="5" key="1">
    <citation type="journal article" date="2018" name="Genome Announc.">
        <title>Draft Genome Sequence of Mycobacterium montefiorense Isolated from Japanese Black Salamander (Hynobius nigrescens).</title>
        <authorList>
            <person name="Fukano H."/>
            <person name="Yoshida M."/>
            <person name="Shimizu A."/>
            <person name="Iwao H."/>
            <person name="Katayama Y."/>
            <person name="Omatsu T."/>
            <person name="Mizutani T."/>
            <person name="Kurata O."/>
            <person name="Wada S."/>
            <person name="Hoshino Y."/>
        </authorList>
    </citation>
    <scope>NUCLEOTIDE SEQUENCE</scope>
    <source>
        <strain evidence="5">BS</strain>
    </source>
</reference>
<evidence type="ECO:0000313" key="6">
    <source>
        <dbReference type="EMBL" id="GKU70735.1"/>
    </source>
</evidence>
<feature type="modified residue" description="N6-(pyridoxal phosphate)lysine" evidence="3">
    <location>
        <position position="187"/>
    </location>
</feature>
<dbReference type="Gene3D" id="3.40.640.10">
    <property type="entry name" value="Type I PLP-dependent aspartate aminotransferase-like (Major domain)"/>
    <property type="match status" value="1"/>
</dbReference>
<dbReference type="InterPro" id="IPR015424">
    <property type="entry name" value="PyrdxlP-dep_Trfase"/>
</dbReference>
<reference evidence="7" key="2">
    <citation type="submission" date="2018-04" db="EMBL/GenBank/DDBJ databases">
        <title>Draft genome sequence of Mycobacterium montefiorense isolated from Japanese black salamander.</title>
        <authorList>
            <person name="Fukano H."/>
            <person name="Yoshida M."/>
            <person name="Shimizu A."/>
            <person name="Iwao H."/>
            <person name="Kurata O."/>
            <person name="Katayama Y."/>
            <person name="Omatsu T."/>
            <person name="Mizutani T."/>
            <person name="Wada S."/>
            <person name="Hoshino Y."/>
        </authorList>
    </citation>
    <scope>NUCLEOTIDE SEQUENCE [LARGE SCALE GENOMIC DNA]</scope>
    <source>
        <strain evidence="7">BS</strain>
    </source>
</reference>
<dbReference type="GO" id="GO:0030170">
    <property type="term" value="F:pyridoxal phosphate binding"/>
    <property type="evidence" value="ECO:0007669"/>
    <property type="project" value="TreeGrafter"/>
</dbReference>
<keyword evidence="3 4" id="KW-0663">Pyridoxal phosphate</keyword>
<dbReference type="AlphaFoldDB" id="A0AA37UMW9"/>
<dbReference type="Proteomes" id="UP000245060">
    <property type="component" value="Unassembled WGS sequence"/>
</dbReference>
<evidence type="ECO:0000256" key="2">
    <source>
        <dbReference type="PIRSR" id="PIRSR000390-1"/>
    </source>
</evidence>
<dbReference type="Gene3D" id="3.90.1150.10">
    <property type="entry name" value="Aspartate Aminotransferase, domain 1"/>
    <property type="match status" value="1"/>
</dbReference>
<evidence type="ECO:0000313" key="7">
    <source>
        <dbReference type="Proteomes" id="UP000245060"/>
    </source>
</evidence>
<dbReference type="InterPro" id="IPR000653">
    <property type="entry name" value="DegT/StrS_aminotransferase"/>
</dbReference>
<keyword evidence="6" id="KW-0032">Aminotransferase</keyword>